<feature type="region of interest" description="Disordered" evidence="1">
    <location>
        <begin position="132"/>
        <end position="151"/>
    </location>
</feature>
<proteinExistence type="predicted"/>
<protein>
    <submittedName>
        <fullName evidence="2">Uncharacterized protein</fullName>
    </submittedName>
</protein>
<dbReference type="AlphaFoldDB" id="A0AAV9DV51"/>
<feature type="region of interest" description="Disordered" evidence="1">
    <location>
        <begin position="72"/>
        <end position="121"/>
    </location>
</feature>
<gene>
    <name evidence="2" type="ORF">QJS10_CPB11g02122</name>
</gene>
<sequence length="151" mass="15850">MDGRDPVHGVAVAGERDPQLLPHQDHVRVGYPVRRRDLLVGHEPLEDRLRDVIEAVPRLRHVERLAVRRARPVRARAGDGDADGGPRADDLVGGRGEGEAVRAEEEEEGTDAEAGLEGGEVGGIRGGVAYHGLTRGGRGGGAVELDGGGVG</sequence>
<reference evidence="2" key="1">
    <citation type="journal article" date="2023" name="Nat. Commun.">
        <title>Diploid and tetraploid genomes of Acorus and the evolution of monocots.</title>
        <authorList>
            <person name="Ma L."/>
            <person name="Liu K.W."/>
            <person name="Li Z."/>
            <person name="Hsiao Y.Y."/>
            <person name="Qi Y."/>
            <person name="Fu T."/>
            <person name="Tang G.D."/>
            <person name="Zhang D."/>
            <person name="Sun W.H."/>
            <person name="Liu D.K."/>
            <person name="Li Y."/>
            <person name="Chen G.Z."/>
            <person name="Liu X.D."/>
            <person name="Liao X.Y."/>
            <person name="Jiang Y.T."/>
            <person name="Yu X."/>
            <person name="Hao Y."/>
            <person name="Huang J."/>
            <person name="Zhao X.W."/>
            <person name="Ke S."/>
            <person name="Chen Y.Y."/>
            <person name="Wu W.L."/>
            <person name="Hsu J.L."/>
            <person name="Lin Y.F."/>
            <person name="Huang M.D."/>
            <person name="Li C.Y."/>
            <person name="Huang L."/>
            <person name="Wang Z.W."/>
            <person name="Zhao X."/>
            <person name="Zhong W.Y."/>
            <person name="Peng D.H."/>
            <person name="Ahmad S."/>
            <person name="Lan S."/>
            <person name="Zhang J.S."/>
            <person name="Tsai W.C."/>
            <person name="Van de Peer Y."/>
            <person name="Liu Z.J."/>
        </authorList>
    </citation>
    <scope>NUCLEOTIDE SEQUENCE</scope>
    <source>
        <strain evidence="2">CP</strain>
    </source>
</reference>
<comment type="caution">
    <text evidence="2">The sequence shown here is derived from an EMBL/GenBank/DDBJ whole genome shotgun (WGS) entry which is preliminary data.</text>
</comment>
<dbReference type="EMBL" id="JAUJYO010000011">
    <property type="protein sequence ID" value="KAK1304960.1"/>
    <property type="molecule type" value="Genomic_DNA"/>
</dbReference>
<feature type="compositionally biased region" description="Gly residues" evidence="1">
    <location>
        <begin position="134"/>
        <end position="151"/>
    </location>
</feature>
<dbReference type="Proteomes" id="UP001180020">
    <property type="component" value="Unassembled WGS sequence"/>
</dbReference>
<feature type="compositionally biased region" description="Basic and acidic residues" evidence="1">
    <location>
        <begin position="14"/>
        <end position="25"/>
    </location>
</feature>
<evidence type="ECO:0000313" key="3">
    <source>
        <dbReference type="Proteomes" id="UP001180020"/>
    </source>
</evidence>
<evidence type="ECO:0000313" key="2">
    <source>
        <dbReference type="EMBL" id="KAK1304960.1"/>
    </source>
</evidence>
<evidence type="ECO:0000256" key="1">
    <source>
        <dbReference type="SAM" id="MobiDB-lite"/>
    </source>
</evidence>
<name>A0AAV9DV51_ACOCL</name>
<accession>A0AAV9DV51</accession>
<feature type="region of interest" description="Disordered" evidence="1">
    <location>
        <begin position="1"/>
        <end position="25"/>
    </location>
</feature>
<organism evidence="2 3">
    <name type="scientific">Acorus calamus</name>
    <name type="common">Sweet flag</name>
    <dbReference type="NCBI Taxonomy" id="4465"/>
    <lineage>
        <taxon>Eukaryota</taxon>
        <taxon>Viridiplantae</taxon>
        <taxon>Streptophyta</taxon>
        <taxon>Embryophyta</taxon>
        <taxon>Tracheophyta</taxon>
        <taxon>Spermatophyta</taxon>
        <taxon>Magnoliopsida</taxon>
        <taxon>Liliopsida</taxon>
        <taxon>Acoraceae</taxon>
        <taxon>Acorus</taxon>
    </lineage>
</organism>
<reference evidence="2" key="2">
    <citation type="submission" date="2023-06" db="EMBL/GenBank/DDBJ databases">
        <authorList>
            <person name="Ma L."/>
            <person name="Liu K.-W."/>
            <person name="Li Z."/>
            <person name="Hsiao Y.-Y."/>
            <person name="Qi Y."/>
            <person name="Fu T."/>
            <person name="Tang G."/>
            <person name="Zhang D."/>
            <person name="Sun W.-H."/>
            <person name="Liu D.-K."/>
            <person name="Li Y."/>
            <person name="Chen G.-Z."/>
            <person name="Liu X.-D."/>
            <person name="Liao X.-Y."/>
            <person name="Jiang Y.-T."/>
            <person name="Yu X."/>
            <person name="Hao Y."/>
            <person name="Huang J."/>
            <person name="Zhao X.-W."/>
            <person name="Ke S."/>
            <person name="Chen Y.-Y."/>
            <person name="Wu W.-L."/>
            <person name="Hsu J.-L."/>
            <person name="Lin Y.-F."/>
            <person name="Huang M.-D."/>
            <person name="Li C.-Y."/>
            <person name="Huang L."/>
            <person name="Wang Z.-W."/>
            <person name="Zhao X."/>
            <person name="Zhong W.-Y."/>
            <person name="Peng D.-H."/>
            <person name="Ahmad S."/>
            <person name="Lan S."/>
            <person name="Zhang J.-S."/>
            <person name="Tsai W.-C."/>
            <person name="Van De Peer Y."/>
            <person name="Liu Z.-J."/>
        </authorList>
    </citation>
    <scope>NUCLEOTIDE SEQUENCE</scope>
    <source>
        <strain evidence="2">CP</strain>
        <tissue evidence="2">Leaves</tissue>
    </source>
</reference>
<feature type="compositionally biased region" description="Basic and acidic residues" evidence="1">
    <location>
        <begin position="76"/>
        <end position="103"/>
    </location>
</feature>
<keyword evidence="3" id="KW-1185">Reference proteome</keyword>